<organism evidence="1 2">
    <name type="scientific">Pseudomonas phage phiB1_1</name>
    <dbReference type="NCBI Taxonomy" id="2755402"/>
    <lineage>
        <taxon>Viruses</taxon>
        <taxon>Duplodnaviria</taxon>
        <taxon>Heunggongvirae</taxon>
        <taxon>Uroviricota</taxon>
        <taxon>Caudoviricetes</taxon>
        <taxon>Autographivirales</taxon>
        <taxon>Autoscriptoviridae</taxon>
        <taxon>Krylovirinae</taxon>
        <taxon>Torinorumvirus</taxon>
        <taxon>Torinorumvirus B11</taxon>
    </lineage>
</organism>
<proteinExistence type="predicted"/>
<keyword evidence="2" id="KW-1185">Reference proteome</keyword>
<sequence length="145" mass="16225">MLKLSHAECDFSSAEIGSVIFELWQLKAVLGRGDYPAYGICYHAGVVSFWDELGEQLFRAWPEFSGDSCYPVPGGMLAYKAARVPVDLLDEVPEEVPVDLLDEVPEEADAAFSLFWTGEYGSARIRLLNFCIMQLELLLKERVNA</sequence>
<evidence type="ECO:0000313" key="2">
    <source>
        <dbReference type="Proteomes" id="UP000515318"/>
    </source>
</evidence>
<evidence type="ECO:0000313" key="1">
    <source>
        <dbReference type="EMBL" id="QMP84034.1"/>
    </source>
</evidence>
<protein>
    <submittedName>
        <fullName evidence="1">Uncharacterized protein</fullName>
    </submittedName>
</protein>
<gene>
    <name evidence="1" type="ORF">phiB1_1_07</name>
</gene>
<reference evidence="1 2" key="1">
    <citation type="submission" date="2020-04" db="EMBL/GenBank/DDBJ databases">
        <authorList>
            <person name="Martino G."/>
            <person name="Holtappels D."/>
            <person name="Wagemans J."/>
            <person name="Lavigne R."/>
            <person name="Turina M."/>
            <person name="Ciuffo M."/>
        </authorList>
    </citation>
    <scope>NUCLEOTIDE SEQUENCE [LARGE SCALE GENOMIC DNA]</scope>
</reference>
<dbReference type="EMBL" id="MT354570">
    <property type="protein sequence ID" value="QMP84034.1"/>
    <property type="molecule type" value="Genomic_DNA"/>
</dbReference>
<accession>A0A7D7JRE6</accession>
<name>A0A7D7JRE6_9CAUD</name>
<dbReference type="Proteomes" id="UP000515318">
    <property type="component" value="Segment"/>
</dbReference>